<comment type="caution">
    <text evidence="2">The sequence shown here is derived from an EMBL/GenBank/DDBJ whole genome shotgun (WGS) entry which is preliminary data.</text>
</comment>
<proteinExistence type="predicted"/>
<evidence type="ECO:0000313" key="2">
    <source>
        <dbReference type="EMBL" id="KAJ1166499.1"/>
    </source>
</evidence>
<dbReference type="EMBL" id="JANPWB010000008">
    <property type="protein sequence ID" value="KAJ1166499.1"/>
    <property type="molecule type" value="Genomic_DNA"/>
</dbReference>
<evidence type="ECO:0000313" key="3">
    <source>
        <dbReference type="Proteomes" id="UP001066276"/>
    </source>
</evidence>
<accession>A0AAV7SQY2</accession>
<sequence>MPDPTSKICLGSTKETATTQQHPIPDPTAEYSWAAQEKTAVLCNRVRNLEPSQQATGFFNTIAPRVLCFNLLFSSPQAATVIRWAGKYQKRTRSP</sequence>
<name>A0AAV7SQY2_PLEWA</name>
<organism evidence="2 3">
    <name type="scientific">Pleurodeles waltl</name>
    <name type="common">Iberian ribbed newt</name>
    <dbReference type="NCBI Taxonomy" id="8319"/>
    <lineage>
        <taxon>Eukaryota</taxon>
        <taxon>Metazoa</taxon>
        <taxon>Chordata</taxon>
        <taxon>Craniata</taxon>
        <taxon>Vertebrata</taxon>
        <taxon>Euteleostomi</taxon>
        <taxon>Amphibia</taxon>
        <taxon>Batrachia</taxon>
        <taxon>Caudata</taxon>
        <taxon>Salamandroidea</taxon>
        <taxon>Salamandridae</taxon>
        <taxon>Pleurodelinae</taxon>
        <taxon>Pleurodeles</taxon>
    </lineage>
</organism>
<dbReference type="Proteomes" id="UP001066276">
    <property type="component" value="Chromosome 4_2"/>
</dbReference>
<protein>
    <submittedName>
        <fullName evidence="2">Uncharacterized protein</fullName>
    </submittedName>
</protein>
<feature type="region of interest" description="Disordered" evidence="1">
    <location>
        <begin position="1"/>
        <end position="27"/>
    </location>
</feature>
<feature type="compositionally biased region" description="Polar residues" evidence="1">
    <location>
        <begin position="13"/>
        <end position="22"/>
    </location>
</feature>
<dbReference type="AlphaFoldDB" id="A0AAV7SQY2"/>
<keyword evidence="3" id="KW-1185">Reference proteome</keyword>
<gene>
    <name evidence="2" type="ORF">NDU88_006899</name>
</gene>
<reference evidence="2" key="1">
    <citation type="journal article" date="2022" name="bioRxiv">
        <title>Sequencing and chromosome-scale assembly of the giantPleurodeles waltlgenome.</title>
        <authorList>
            <person name="Brown T."/>
            <person name="Elewa A."/>
            <person name="Iarovenko S."/>
            <person name="Subramanian E."/>
            <person name="Araus A.J."/>
            <person name="Petzold A."/>
            <person name="Susuki M."/>
            <person name="Suzuki K.-i.T."/>
            <person name="Hayashi T."/>
            <person name="Toyoda A."/>
            <person name="Oliveira C."/>
            <person name="Osipova E."/>
            <person name="Leigh N.D."/>
            <person name="Simon A."/>
            <person name="Yun M.H."/>
        </authorList>
    </citation>
    <scope>NUCLEOTIDE SEQUENCE</scope>
    <source>
        <strain evidence="2">20211129_DDA</strain>
        <tissue evidence="2">Liver</tissue>
    </source>
</reference>
<evidence type="ECO:0000256" key="1">
    <source>
        <dbReference type="SAM" id="MobiDB-lite"/>
    </source>
</evidence>